<dbReference type="Proteomes" id="UP000054097">
    <property type="component" value="Unassembled WGS sequence"/>
</dbReference>
<protein>
    <submittedName>
        <fullName evidence="1">Uncharacterized protein</fullName>
    </submittedName>
</protein>
<dbReference type="HOGENOM" id="CLU_095023_3_0_1"/>
<organism evidence="1 2">
    <name type="scientific">Serendipita vermifera MAFF 305830</name>
    <dbReference type="NCBI Taxonomy" id="933852"/>
    <lineage>
        <taxon>Eukaryota</taxon>
        <taxon>Fungi</taxon>
        <taxon>Dikarya</taxon>
        <taxon>Basidiomycota</taxon>
        <taxon>Agaricomycotina</taxon>
        <taxon>Agaricomycetes</taxon>
        <taxon>Sebacinales</taxon>
        <taxon>Serendipitaceae</taxon>
        <taxon>Serendipita</taxon>
    </lineage>
</organism>
<keyword evidence="2" id="KW-1185">Reference proteome</keyword>
<dbReference type="OrthoDB" id="2151417at2759"/>
<evidence type="ECO:0000313" key="1">
    <source>
        <dbReference type="EMBL" id="KIM25742.1"/>
    </source>
</evidence>
<name>A0A0C2X948_SERVB</name>
<feature type="non-terminal residue" evidence="1">
    <location>
        <position position="1"/>
    </location>
</feature>
<dbReference type="PANTHER" id="PTHR38849">
    <property type="entry name" value="SMALL SECRETED PROTEIN"/>
    <property type="match status" value="1"/>
</dbReference>
<dbReference type="EMBL" id="KN824311">
    <property type="protein sequence ID" value="KIM25742.1"/>
    <property type="molecule type" value="Genomic_DNA"/>
</dbReference>
<proteinExistence type="predicted"/>
<gene>
    <name evidence="1" type="ORF">M408DRAFT_73717</name>
</gene>
<dbReference type="PANTHER" id="PTHR38849:SF1">
    <property type="entry name" value="SMALL SECRETED PROTEIN"/>
    <property type="match status" value="1"/>
</dbReference>
<reference evidence="1 2" key="1">
    <citation type="submission" date="2014-04" db="EMBL/GenBank/DDBJ databases">
        <authorList>
            <consortium name="DOE Joint Genome Institute"/>
            <person name="Kuo A."/>
            <person name="Zuccaro A."/>
            <person name="Kohler A."/>
            <person name="Nagy L.G."/>
            <person name="Floudas D."/>
            <person name="Copeland A."/>
            <person name="Barry K.W."/>
            <person name="Cichocki N."/>
            <person name="Veneault-Fourrey C."/>
            <person name="LaButti K."/>
            <person name="Lindquist E.A."/>
            <person name="Lipzen A."/>
            <person name="Lundell T."/>
            <person name="Morin E."/>
            <person name="Murat C."/>
            <person name="Sun H."/>
            <person name="Tunlid A."/>
            <person name="Henrissat B."/>
            <person name="Grigoriev I.V."/>
            <person name="Hibbett D.S."/>
            <person name="Martin F."/>
            <person name="Nordberg H.P."/>
            <person name="Cantor M.N."/>
            <person name="Hua S.X."/>
        </authorList>
    </citation>
    <scope>NUCLEOTIDE SEQUENCE [LARGE SCALE GENOMIC DNA]</scope>
    <source>
        <strain evidence="1 2">MAFF 305830</strain>
    </source>
</reference>
<reference evidence="2" key="2">
    <citation type="submission" date="2015-01" db="EMBL/GenBank/DDBJ databases">
        <title>Evolutionary Origins and Diversification of the Mycorrhizal Mutualists.</title>
        <authorList>
            <consortium name="DOE Joint Genome Institute"/>
            <consortium name="Mycorrhizal Genomics Consortium"/>
            <person name="Kohler A."/>
            <person name="Kuo A."/>
            <person name="Nagy L.G."/>
            <person name="Floudas D."/>
            <person name="Copeland A."/>
            <person name="Barry K.W."/>
            <person name="Cichocki N."/>
            <person name="Veneault-Fourrey C."/>
            <person name="LaButti K."/>
            <person name="Lindquist E.A."/>
            <person name="Lipzen A."/>
            <person name="Lundell T."/>
            <person name="Morin E."/>
            <person name="Murat C."/>
            <person name="Riley R."/>
            <person name="Ohm R."/>
            <person name="Sun H."/>
            <person name="Tunlid A."/>
            <person name="Henrissat B."/>
            <person name="Grigoriev I.V."/>
            <person name="Hibbett D.S."/>
            <person name="Martin F."/>
        </authorList>
    </citation>
    <scope>NUCLEOTIDE SEQUENCE [LARGE SCALE GENOMIC DNA]</scope>
    <source>
        <strain evidence="2">MAFF 305830</strain>
    </source>
</reference>
<dbReference type="AlphaFoldDB" id="A0A0C2X948"/>
<sequence>SYADFQISDGVGGNAKAEAEAVFVAPFAGIDLATVPKASRDAVEAMRRAAEAAETDEFNPQIDAASGAAAASLKVGKIKNKVLKLTGILQVQKIDLAVAQAAGDDTSSILAKIEEETTKLNKNIATDVASAGKASQGVA</sequence>
<evidence type="ECO:0000313" key="2">
    <source>
        <dbReference type="Proteomes" id="UP000054097"/>
    </source>
</evidence>
<accession>A0A0C2X948</accession>